<accession>A0ABY5YUT4</accession>
<dbReference type="Pfam" id="PF01565">
    <property type="entry name" value="FAD_binding_4"/>
    <property type="match status" value="1"/>
</dbReference>
<dbReference type="InterPro" id="IPR010031">
    <property type="entry name" value="FAD_lactone_oxidase-like"/>
</dbReference>
<dbReference type="Gene3D" id="3.30.43.10">
    <property type="entry name" value="Uridine Diphospho-n-acetylenolpyruvylglucosamine Reductase, domain 2"/>
    <property type="match status" value="1"/>
</dbReference>
<dbReference type="PANTHER" id="PTHR43762:SF1">
    <property type="entry name" value="D-ARABINONO-1,4-LACTONE OXIDASE"/>
    <property type="match status" value="1"/>
</dbReference>
<dbReference type="PIRSF" id="PIRSF000136">
    <property type="entry name" value="LGO_GLO"/>
    <property type="match status" value="1"/>
</dbReference>
<organism evidence="3 4">
    <name type="scientific">Arthrobacter zhaoxinii</name>
    <dbReference type="NCBI Taxonomy" id="2964616"/>
    <lineage>
        <taxon>Bacteria</taxon>
        <taxon>Bacillati</taxon>
        <taxon>Actinomycetota</taxon>
        <taxon>Actinomycetes</taxon>
        <taxon>Micrococcales</taxon>
        <taxon>Micrococcaceae</taxon>
        <taxon>Arthrobacter</taxon>
    </lineage>
</organism>
<proteinExistence type="predicted"/>
<evidence type="ECO:0000313" key="4">
    <source>
        <dbReference type="Proteomes" id="UP001059859"/>
    </source>
</evidence>
<reference evidence="3" key="1">
    <citation type="submission" date="2022-09" db="EMBL/GenBank/DDBJ databases">
        <title>Novel species in genus Arthrobacter.</title>
        <authorList>
            <person name="Liu Y."/>
        </authorList>
    </citation>
    <scope>NUCLEOTIDE SEQUENCE</scope>
    <source>
        <strain evidence="3">Zg-Y815</strain>
    </source>
</reference>
<dbReference type="Pfam" id="PF04030">
    <property type="entry name" value="ALO"/>
    <property type="match status" value="1"/>
</dbReference>
<evidence type="ECO:0000259" key="2">
    <source>
        <dbReference type="PROSITE" id="PS51387"/>
    </source>
</evidence>
<dbReference type="InterPro" id="IPR007173">
    <property type="entry name" value="ALO_C"/>
</dbReference>
<dbReference type="InterPro" id="IPR006094">
    <property type="entry name" value="Oxid_FAD_bind_N"/>
</dbReference>
<sequence>MLEEYNWAGNLRYSPEEITQPASIDEVRETVAAAAAVRTLGTRHSFNGIADTTGVLVNLEKLGGPMVLDADARTVTVNAGTRYGEVAGFLVEHGFALHNMASLPHISVGGAVATATHGSGTGNLAQAVAALELVTADGGLLRVDRSSPDFSGMVVSLGALGVVTRITLDIEPAYEVRQDVFTDLPWAAVEEHFDTITTAAYSVSIFGNFTGAAASQVWLKSRMDKEQPYAGRQDFFGAAASDVPRNPVPGMSPVNCTRQLGVPGSWSDRLSHFRLGFMPSNGDELQSEYLVDRASAVEALRALRAMSGRIAPLLLVAEIRTVAADDLWLSTSYSRDTVAFHFTWKPRQDAVEALLPELEAALAPSRARPHWGKLFTLEHPQLQQLYPRLGDFQQLARRLDPERKFVNPFLARKVLPAGLLGG</sequence>
<dbReference type="InterPro" id="IPR016166">
    <property type="entry name" value="FAD-bd_PCMH"/>
</dbReference>
<dbReference type="PANTHER" id="PTHR43762">
    <property type="entry name" value="L-GULONOLACTONE OXIDASE"/>
    <property type="match status" value="1"/>
</dbReference>
<gene>
    <name evidence="3" type="ORF">N2K95_07835</name>
</gene>
<name>A0ABY5YUT4_9MICC</name>
<dbReference type="InterPro" id="IPR036318">
    <property type="entry name" value="FAD-bd_PCMH-like_sf"/>
</dbReference>
<dbReference type="Gene3D" id="3.30.465.10">
    <property type="match status" value="1"/>
</dbReference>
<dbReference type="InterPro" id="IPR016171">
    <property type="entry name" value="Vanillyl_alc_oxidase_C-sub2"/>
</dbReference>
<dbReference type="Gene3D" id="1.10.45.10">
    <property type="entry name" value="Vanillyl-alcohol Oxidase, Chain A, domain 4"/>
    <property type="match status" value="1"/>
</dbReference>
<dbReference type="Gene3D" id="3.30.70.2530">
    <property type="match status" value="1"/>
</dbReference>
<dbReference type="Proteomes" id="UP001059859">
    <property type="component" value="Chromosome"/>
</dbReference>
<feature type="domain" description="FAD-binding PCMH-type" evidence="2">
    <location>
        <begin position="11"/>
        <end position="173"/>
    </location>
</feature>
<evidence type="ECO:0000313" key="3">
    <source>
        <dbReference type="EMBL" id="UWX98540.1"/>
    </source>
</evidence>
<dbReference type="EMBL" id="CP104275">
    <property type="protein sequence ID" value="UWX98540.1"/>
    <property type="molecule type" value="Genomic_DNA"/>
</dbReference>
<keyword evidence="4" id="KW-1185">Reference proteome</keyword>
<dbReference type="RefSeq" id="WP_260653621.1">
    <property type="nucleotide sequence ID" value="NZ_CP104275.1"/>
</dbReference>
<dbReference type="PROSITE" id="PS51387">
    <property type="entry name" value="FAD_PCMH"/>
    <property type="match status" value="1"/>
</dbReference>
<dbReference type="Gene3D" id="3.30.70.2520">
    <property type="match status" value="1"/>
</dbReference>
<protein>
    <submittedName>
        <fullName evidence="3">FAD-binding protein</fullName>
    </submittedName>
</protein>
<evidence type="ECO:0000256" key="1">
    <source>
        <dbReference type="ARBA" id="ARBA00023002"/>
    </source>
</evidence>
<dbReference type="InterPro" id="IPR016169">
    <property type="entry name" value="FAD-bd_PCMH_sub2"/>
</dbReference>
<keyword evidence="1" id="KW-0560">Oxidoreductase</keyword>
<dbReference type="SUPFAM" id="SSF56176">
    <property type="entry name" value="FAD-binding/transporter-associated domain-like"/>
    <property type="match status" value="1"/>
</dbReference>
<dbReference type="InterPro" id="IPR016167">
    <property type="entry name" value="FAD-bd_PCMH_sub1"/>
</dbReference>